<keyword evidence="11" id="KW-0202">Cytokine</keyword>
<keyword evidence="33" id="KW-1185">Reference proteome</keyword>
<dbReference type="EMBL" id="VZSX01000025">
    <property type="protein sequence ID" value="NXA34105.1"/>
    <property type="molecule type" value="Genomic_DNA"/>
</dbReference>
<comment type="function">
    <text evidence="27">Induces FAS-mediated activation of NF-kappa-B, initiating non-apoptotic signaling pathways. Can induce apoptosis but does not appear to be essential for this process.</text>
</comment>
<keyword evidence="12" id="KW-0964">Secreted</keyword>
<comment type="subcellular location">
    <subcellularLocation>
        <location evidence="5">Cell membrane</location>
        <topology evidence="5">Single-pass type II membrane protein</topology>
    </subcellularLocation>
    <subcellularLocation>
        <location evidence="4">Cytoplasmic vesicle lumen</location>
    </subcellularLocation>
    <subcellularLocation>
        <location evidence="3">Lysosome lumen</location>
    </subcellularLocation>
    <subcellularLocation>
        <location evidence="2">Nucleus</location>
    </subcellularLocation>
    <subcellularLocation>
        <location evidence="6">Secreted</location>
    </subcellularLocation>
</comment>
<comment type="subunit">
    <text evidence="28">Homotrimer. Interacts with ARHGAP9, BAIAP2L1, BTK, CACNB3, CACNB4, CRK, DLG2, DNMBP, DOCK4, EPS8L3, FGR, FYB1, FYN, HCK, ITK, ITSN2, KALRN, LYN, MACC1, MIA, MPP4, MYO15A, NCF1, NCK1, NCK2, NCKIPSD, OSTF1, PIK3R1, PSTPIP1, RIMBP3C, SAMSN1, SH3GL3, SH3PXD2B, SH3PXD2A, SH3RF2, SKAP2, SNX33, SNX9, SORBS3, SPTA1, SRC, SRGAP1, SRGAP2, SRGAP3, TEC, TJP3 and YES1.</text>
</comment>
<keyword evidence="13 30" id="KW-0812">Transmembrane</keyword>
<feature type="non-terminal residue" evidence="32">
    <location>
        <position position="1"/>
    </location>
</feature>
<evidence type="ECO:0000256" key="28">
    <source>
        <dbReference type="ARBA" id="ARBA00047144"/>
    </source>
</evidence>
<dbReference type="GO" id="GO:0005634">
    <property type="term" value="C:nucleus"/>
    <property type="evidence" value="ECO:0007669"/>
    <property type="project" value="UniProtKB-SubCell"/>
</dbReference>
<evidence type="ECO:0000256" key="13">
    <source>
        <dbReference type="ARBA" id="ARBA00022692"/>
    </source>
</evidence>
<feature type="domain" description="THD" evidence="31">
    <location>
        <begin position="99"/>
        <end position="253"/>
    </location>
</feature>
<dbReference type="InterPro" id="IPR006052">
    <property type="entry name" value="TNF_dom"/>
</dbReference>
<evidence type="ECO:0000259" key="31">
    <source>
        <dbReference type="PROSITE" id="PS50049"/>
    </source>
</evidence>
<evidence type="ECO:0000256" key="6">
    <source>
        <dbReference type="ARBA" id="ARBA00004613"/>
    </source>
</evidence>
<dbReference type="PANTHER" id="PTHR11471:SF33">
    <property type="entry name" value="TUMOR NECROSIS FACTOR LIGAND SUPERFAMILY MEMBER 6"/>
    <property type="match status" value="1"/>
</dbReference>
<feature type="region of interest" description="Disordered" evidence="29">
    <location>
        <begin position="25"/>
        <end position="47"/>
    </location>
</feature>
<dbReference type="PROSITE" id="PS50049">
    <property type="entry name" value="THD_2"/>
    <property type="match status" value="1"/>
</dbReference>
<evidence type="ECO:0000256" key="18">
    <source>
        <dbReference type="ARBA" id="ARBA00023015"/>
    </source>
</evidence>
<evidence type="ECO:0000256" key="17">
    <source>
        <dbReference type="ARBA" id="ARBA00022989"/>
    </source>
</evidence>
<sequence>MQQNLNYVYPQIFWVDGCTNPSNSCPPAAPAAPFPPPVPDRRMKPRNNREGRSVGFLVMSLLILLSLTGVGLSMFQIFRLEKELAQLRESAGTEHIPPALEKLIGEGTLWIRFTAPLRFRLSGNPTQQDLPLAWEPVSGHAFTAGIQYRNQGLVINETGLYFVYSNVLFRGSGCTSQVLTHIVYKRNPASPGSQVLMQDKRINYCANQKMWARKSYLGALFKLREMDSLYVNVSKITLVSFEESKTFFGLFKL</sequence>
<dbReference type="InterPro" id="IPR008983">
    <property type="entry name" value="Tumour_necrosis_fac-like_dom"/>
</dbReference>
<evidence type="ECO:0000256" key="9">
    <source>
        <dbReference type="ARBA" id="ARBA00022475"/>
    </source>
</evidence>
<dbReference type="GO" id="GO:0005164">
    <property type="term" value="F:tumor necrosis factor receptor binding"/>
    <property type="evidence" value="ECO:0007669"/>
    <property type="project" value="InterPro"/>
</dbReference>
<comment type="caution">
    <text evidence="32">The sequence shown here is derived from an EMBL/GenBank/DDBJ whole genome shotgun (WGS) entry which is preliminary data.</text>
</comment>
<evidence type="ECO:0000256" key="19">
    <source>
        <dbReference type="ARBA" id="ARBA00023136"/>
    </source>
</evidence>
<protein>
    <recommendedName>
        <fullName evidence="8">Tumor necrosis factor ligand superfamily member 6</fullName>
    </recommendedName>
    <alternativeName>
        <fullName evidence="26">Fas antigen ligand</fullName>
    </alternativeName>
</protein>
<dbReference type="GO" id="GO:0008625">
    <property type="term" value="P:extrinsic apoptotic signaling pathway via death domain receptors"/>
    <property type="evidence" value="ECO:0007669"/>
    <property type="project" value="UniProtKB-ARBA"/>
</dbReference>
<dbReference type="Gene3D" id="2.60.120.40">
    <property type="match status" value="1"/>
</dbReference>
<evidence type="ECO:0000256" key="3">
    <source>
        <dbReference type="ARBA" id="ARBA00004227"/>
    </source>
</evidence>
<dbReference type="SUPFAM" id="SSF49842">
    <property type="entry name" value="TNF-like"/>
    <property type="match status" value="1"/>
</dbReference>
<evidence type="ECO:0000256" key="24">
    <source>
        <dbReference type="ARBA" id="ARBA00023242"/>
    </source>
</evidence>
<keyword evidence="25" id="KW-0968">Cytoplasmic vesicle</keyword>
<feature type="transmembrane region" description="Helical" evidence="30">
    <location>
        <begin position="54"/>
        <end position="78"/>
    </location>
</feature>
<evidence type="ECO:0000256" key="20">
    <source>
        <dbReference type="ARBA" id="ARBA00023157"/>
    </source>
</evidence>
<reference evidence="32 33" key="1">
    <citation type="submission" date="2019-09" db="EMBL/GenBank/DDBJ databases">
        <title>Bird 10,000 Genomes (B10K) Project - Family phase.</title>
        <authorList>
            <person name="Zhang G."/>
        </authorList>
    </citation>
    <scope>NUCLEOTIDE SEQUENCE [LARGE SCALE GENOMIC DNA]</scope>
    <source>
        <strain evidence="32">B10K-LSUMZ-16893</strain>
    </source>
</reference>
<evidence type="ECO:0000256" key="2">
    <source>
        <dbReference type="ARBA" id="ARBA00004123"/>
    </source>
</evidence>
<evidence type="ECO:0000256" key="26">
    <source>
        <dbReference type="ARBA" id="ARBA00030913"/>
    </source>
</evidence>
<evidence type="ECO:0000256" key="10">
    <source>
        <dbReference type="ARBA" id="ARBA00022491"/>
    </source>
</evidence>
<keyword evidence="9" id="KW-1003">Cell membrane</keyword>
<dbReference type="GO" id="GO:0060205">
    <property type="term" value="C:cytoplasmic vesicle lumen"/>
    <property type="evidence" value="ECO:0007669"/>
    <property type="project" value="UniProtKB-SubCell"/>
</dbReference>
<dbReference type="AlphaFoldDB" id="A0A7K7UY55"/>
<evidence type="ECO:0000256" key="29">
    <source>
        <dbReference type="SAM" id="MobiDB-lite"/>
    </source>
</evidence>
<keyword evidence="14" id="KW-0053">Apoptosis</keyword>
<dbReference type="FunFam" id="2.60.120.40:FF:000017">
    <property type="entry name" value="Tumor necrosis factor ligand superfamily member 6"/>
    <property type="match status" value="1"/>
</dbReference>
<dbReference type="Pfam" id="PF00229">
    <property type="entry name" value="TNF"/>
    <property type="match status" value="1"/>
</dbReference>
<keyword evidence="24" id="KW-0539">Nucleus</keyword>
<accession>A0A7K7UY55</accession>
<dbReference type="SMART" id="SM00207">
    <property type="entry name" value="TNF"/>
    <property type="match status" value="1"/>
</dbReference>
<evidence type="ECO:0000256" key="25">
    <source>
        <dbReference type="ARBA" id="ARBA00023329"/>
    </source>
</evidence>
<name>A0A7K7UY55_EUDEL</name>
<evidence type="ECO:0000256" key="15">
    <source>
        <dbReference type="ARBA" id="ARBA00022843"/>
    </source>
</evidence>
<dbReference type="GO" id="GO:0005615">
    <property type="term" value="C:extracellular space"/>
    <property type="evidence" value="ECO:0007669"/>
    <property type="project" value="UniProtKB-KW"/>
</dbReference>
<keyword evidence="15" id="KW-0832">Ubl conjugation</keyword>
<evidence type="ECO:0000256" key="30">
    <source>
        <dbReference type="SAM" id="Phobius"/>
    </source>
</evidence>
<keyword evidence="20" id="KW-1015">Disulfide bond</keyword>
<keyword evidence="18" id="KW-0805">Transcription regulation</keyword>
<keyword evidence="23" id="KW-0458">Lysosome</keyword>
<dbReference type="Proteomes" id="UP000533954">
    <property type="component" value="Unassembled WGS sequence"/>
</dbReference>
<evidence type="ECO:0000256" key="27">
    <source>
        <dbReference type="ARBA" id="ARBA00045660"/>
    </source>
</evidence>
<evidence type="ECO:0000313" key="33">
    <source>
        <dbReference type="Proteomes" id="UP000533954"/>
    </source>
</evidence>
<dbReference type="GO" id="GO:0043123">
    <property type="term" value="P:positive regulation of canonical NF-kappaB signal transduction"/>
    <property type="evidence" value="ECO:0007669"/>
    <property type="project" value="TreeGrafter"/>
</dbReference>
<evidence type="ECO:0000256" key="1">
    <source>
        <dbReference type="ARBA" id="ARBA00003149"/>
    </source>
</evidence>
<proteinExistence type="inferred from homology"/>
<keyword evidence="10" id="KW-0678">Repressor</keyword>
<dbReference type="GO" id="GO:0043202">
    <property type="term" value="C:lysosomal lumen"/>
    <property type="evidence" value="ECO:0007669"/>
    <property type="project" value="UniProtKB-SubCell"/>
</dbReference>
<evidence type="ECO:0000256" key="8">
    <source>
        <dbReference type="ARBA" id="ARBA00018020"/>
    </source>
</evidence>
<keyword evidence="16" id="KW-0735">Signal-anchor</keyword>
<keyword evidence="22" id="KW-0325">Glycoprotein</keyword>
<evidence type="ECO:0000256" key="22">
    <source>
        <dbReference type="ARBA" id="ARBA00023180"/>
    </source>
</evidence>
<evidence type="ECO:0000313" key="32">
    <source>
        <dbReference type="EMBL" id="NXA34105.1"/>
    </source>
</evidence>
<dbReference type="PANTHER" id="PTHR11471">
    <property type="entry name" value="TUMOR NECROSIS FACTOR FAMILY MEMBER"/>
    <property type="match status" value="1"/>
</dbReference>
<keyword evidence="19 30" id="KW-0472">Membrane</keyword>
<feature type="compositionally biased region" description="Pro residues" evidence="29">
    <location>
        <begin position="27"/>
        <end position="38"/>
    </location>
</feature>
<evidence type="ECO:0000256" key="16">
    <source>
        <dbReference type="ARBA" id="ARBA00022968"/>
    </source>
</evidence>
<evidence type="ECO:0000256" key="12">
    <source>
        <dbReference type="ARBA" id="ARBA00022525"/>
    </source>
</evidence>
<dbReference type="GO" id="GO:0006955">
    <property type="term" value="P:immune response"/>
    <property type="evidence" value="ECO:0007669"/>
    <property type="project" value="InterPro"/>
</dbReference>
<evidence type="ECO:0000256" key="5">
    <source>
        <dbReference type="ARBA" id="ARBA00004401"/>
    </source>
</evidence>
<evidence type="ECO:0000256" key="7">
    <source>
        <dbReference type="ARBA" id="ARBA00008670"/>
    </source>
</evidence>
<evidence type="ECO:0000256" key="21">
    <source>
        <dbReference type="ARBA" id="ARBA00023163"/>
    </source>
</evidence>
<evidence type="ECO:0000256" key="23">
    <source>
        <dbReference type="ARBA" id="ARBA00023228"/>
    </source>
</evidence>
<keyword evidence="21" id="KW-0804">Transcription</keyword>
<organism evidence="32 33">
    <name type="scientific">Eudromia elegans</name>
    <name type="common">Elegant crested-tinamou</name>
    <dbReference type="NCBI Taxonomy" id="8805"/>
    <lineage>
        <taxon>Eukaryota</taxon>
        <taxon>Metazoa</taxon>
        <taxon>Chordata</taxon>
        <taxon>Craniata</taxon>
        <taxon>Vertebrata</taxon>
        <taxon>Euteleostomi</taxon>
        <taxon>Archelosauria</taxon>
        <taxon>Archosauria</taxon>
        <taxon>Dinosauria</taxon>
        <taxon>Saurischia</taxon>
        <taxon>Theropoda</taxon>
        <taxon>Coelurosauria</taxon>
        <taxon>Aves</taxon>
        <taxon>Palaeognathae</taxon>
        <taxon>Tinamiformes</taxon>
        <taxon>Tinamidae</taxon>
        <taxon>Eudromia</taxon>
    </lineage>
</organism>
<feature type="non-terminal residue" evidence="32">
    <location>
        <position position="253"/>
    </location>
</feature>
<dbReference type="GO" id="GO:0005886">
    <property type="term" value="C:plasma membrane"/>
    <property type="evidence" value="ECO:0007669"/>
    <property type="project" value="UniProtKB-SubCell"/>
</dbReference>
<comment type="function">
    <text evidence="1">Cytoplasmic form induces gene transcription inhibition.</text>
</comment>
<comment type="similarity">
    <text evidence="7">Belongs to the tumor necrosis factor family.</text>
</comment>
<evidence type="ECO:0000256" key="14">
    <source>
        <dbReference type="ARBA" id="ARBA00022703"/>
    </source>
</evidence>
<dbReference type="CDD" id="cd00184">
    <property type="entry name" value="TNF"/>
    <property type="match status" value="1"/>
</dbReference>
<dbReference type="GO" id="GO:0005125">
    <property type="term" value="F:cytokine activity"/>
    <property type="evidence" value="ECO:0007669"/>
    <property type="project" value="UniProtKB-KW"/>
</dbReference>
<evidence type="ECO:0000256" key="11">
    <source>
        <dbReference type="ARBA" id="ARBA00022514"/>
    </source>
</evidence>
<dbReference type="OrthoDB" id="5983780at2759"/>
<evidence type="ECO:0000256" key="4">
    <source>
        <dbReference type="ARBA" id="ARBA00004321"/>
    </source>
</evidence>
<keyword evidence="17 30" id="KW-1133">Transmembrane helix</keyword>
<gene>
    <name evidence="32" type="primary">Faslg</name>
    <name evidence="32" type="ORF">EUDELE_R11743</name>
</gene>